<sequence length="207" mass="21439">MLQPVVETCPAEGFDLWPVAPYEPYGFLPLSGAMSPAEVGLAVMCVAACNNVEEAPRSGDPLGDFLRGLLTLDDLYAAGGLRVTETATGLALTPGCRNGLDERGDWDALLDVRGRAGFGHDPSPLAERVGDTVRLTPDTEQPDSPVIELPADALPSLLAGAERDLADFLRLAAVWAPAHLADHAAPVTAALARALAVPLGTEPGGLG</sequence>
<evidence type="ECO:0000313" key="1">
    <source>
        <dbReference type="EMBL" id="BAU85974.1"/>
    </source>
</evidence>
<dbReference type="AlphaFoldDB" id="A0A160P4F0"/>
<proteinExistence type="predicted"/>
<dbReference type="EMBL" id="AP017424">
    <property type="protein sequence ID" value="BAU85974.1"/>
    <property type="molecule type" value="Genomic_DNA"/>
</dbReference>
<gene>
    <name evidence="1" type="ORF">SLA_5092</name>
</gene>
<dbReference type="KEGG" id="slau:SLA_5092"/>
<reference evidence="1 2" key="1">
    <citation type="journal article" date="2016" name="Genome Announc.">
        <title>Complete Genome Sequence of Thiostrepton-Producing Streptomyces laurentii ATCC 31255.</title>
        <authorList>
            <person name="Doi K."/>
            <person name="Fujino Y."/>
            <person name="Nagayoshi Y."/>
            <person name="Ohshima T."/>
            <person name="Ogata S."/>
        </authorList>
    </citation>
    <scope>NUCLEOTIDE SEQUENCE [LARGE SCALE GENOMIC DNA]</scope>
    <source>
        <strain evidence="1 2">ATCC 31255</strain>
    </source>
</reference>
<accession>A0A160P4F0</accession>
<evidence type="ECO:0000313" key="2">
    <source>
        <dbReference type="Proteomes" id="UP000217676"/>
    </source>
</evidence>
<keyword evidence="2" id="KW-1185">Reference proteome</keyword>
<protein>
    <submittedName>
        <fullName evidence="1">Uncharacterized protein</fullName>
    </submittedName>
</protein>
<name>A0A160P4F0_STRLU</name>
<organism evidence="1 2">
    <name type="scientific">Streptomyces laurentii</name>
    <dbReference type="NCBI Taxonomy" id="39478"/>
    <lineage>
        <taxon>Bacteria</taxon>
        <taxon>Bacillati</taxon>
        <taxon>Actinomycetota</taxon>
        <taxon>Actinomycetes</taxon>
        <taxon>Kitasatosporales</taxon>
        <taxon>Streptomycetaceae</taxon>
        <taxon>Streptomyces</taxon>
    </lineage>
</organism>
<dbReference type="Proteomes" id="UP000217676">
    <property type="component" value="Chromosome"/>
</dbReference>